<dbReference type="Proteomes" id="UP001145114">
    <property type="component" value="Unassembled WGS sequence"/>
</dbReference>
<gene>
    <name evidence="1" type="ORF">EV182_004914</name>
</gene>
<keyword evidence="2" id="KW-1185">Reference proteome</keyword>
<reference evidence="1" key="1">
    <citation type="submission" date="2022-06" db="EMBL/GenBank/DDBJ databases">
        <title>Phylogenomic reconstructions and comparative analyses of Kickxellomycotina fungi.</title>
        <authorList>
            <person name="Reynolds N.K."/>
            <person name="Stajich J.E."/>
            <person name="Barry K."/>
            <person name="Grigoriev I.V."/>
            <person name="Crous P."/>
            <person name="Smith M.E."/>
        </authorList>
    </citation>
    <scope>NUCLEOTIDE SEQUENCE</scope>
    <source>
        <strain evidence="1">RSA 2271</strain>
    </source>
</reference>
<feature type="non-terminal residue" evidence="1">
    <location>
        <position position="178"/>
    </location>
</feature>
<accession>A0ACC1HEB6</accession>
<evidence type="ECO:0000313" key="2">
    <source>
        <dbReference type="Proteomes" id="UP001145114"/>
    </source>
</evidence>
<protein>
    <submittedName>
        <fullName evidence="1">Uncharacterized protein</fullName>
    </submittedName>
</protein>
<dbReference type="EMBL" id="JAMZIH010006762">
    <property type="protein sequence ID" value="KAJ1673602.1"/>
    <property type="molecule type" value="Genomic_DNA"/>
</dbReference>
<sequence>MPAPAADASHERSAAHLRSVVLDLRVVNKSMVQLQDVALELMFSNRGACTDSMPSLSVIECMDVSNEDGQQQLFEMGLIAATGNGFRTTSKHFQLCPNVPLNAKLVIGLDTPRQLDGRVRVSFPSPGTGTPLVVEHEFGVYLLHQFPCEVIDPAEMQQRYSKYQEPAVVVSSNDTEQC</sequence>
<organism evidence="1 2">
    <name type="scientific">Spiromyces aspiralis</name>
    <dbReference type="NCBI Taxonomy" id="68401"/>
    <lineage>
        <taxon>Eukaryota</taxon>
        <taxon>Fungi</taxon>
        <taxon>Fungi incertae sedis</taxon>
        <taxon>Zoopagomycota</taxon>
        <taxon>Kickxellomycotina</taxon>
        <taxon>Kickxellomycetes</taxon>
        <taxon>Kickxellales</taxon>
        <taxon>Kickxellaceae</taxon>
        <taxon>Spiromyces</taxon>
    </lineage>
</organism>
<comment type="caution">
    <text evidence="1">The sequence shown here is derived from an EMBL/GenBank/DDBJ whole genome shotgun (WGS) entry which is preliminary data.</text>
</comment>
<name>A0ACC1HEB6_9FUNG</name>
<proteinExistence type="predicted"/>
<evidence type="ECO:0000313" key="1">
    <source>
        <dbReference type="EMBL" id="KAJ1673602.1"/>
    </source>
</evidence>